<evidence type="ECO:0000313" key="2">
    <source>
        <dbReference type="Proteomes" id="UP000232722"/>
    </source>
</evidence>
<accession>A0A2I1DUR1</accession>
<name>A0A2I1DUR1_9GLOM</name>
<dbReference type="VEuPathDB" id="FungiDB:RhiirA1_445893"/>
<dbReference type="OrthoDB" id="2358118at2759"/>
<proteinExistence type="predicted"/>
<reference evidence="1 2" key="2">
    <citation type="submission" date="2017-09" db="EMBL/GenBank/DDBJ databases">
        <title>Extensive intraspecific genome diversity in a model arbuscular mycorrhizal fungus.</title>
        <authorList>
            <person name="Chen E.C."/>
            <person name="Morin E."/>
            <person name="Beaudet D."/>
            <person name="Noel J."/>
            <person name="Ndikumana S."/>
            <person name="Charron P."/>
            <person name="St-Onge C."/>
            <person name="Giorgi J."/>
            <person name="Grigoriev I.V."/>
            <person name="Roux C."/>
            <person name="Martin F.M."/>
            <person name="Corradi N."/>
        </authorList>
    </citation>
    <scope>NUCLEOTIDE SEQUENCE [LARGE SCALE GENOMIC DNA]</scope>
    <source>
        <strain evidence="1 2">A5</strain>
    </source>
</reference>
<sequence>MKEQVKELEKELEKEQVKELEKEQVKELEKELYGKECVAESINFAVDGVSEDLDDITVEEELSCDLAKIFTRNKEVVAVMLETLSNGYIIYLSKNTAWLENDNKYVNNITCYLKTISTNAPKRLVSVETAFVKEVVSYCSAKLESIFEKLKNDLKTTDDDNYIRHIKSFKDFILAKDYDMDMHQLSKICYEYYNIVKDDSSIPPKFLGHINKAGSYIESMLSITRCARNKKYKSQFSNVIMYKGVPDIIKDQPIYSWKNIIKRFTDDYKVFMDNCSKKSEIMERIRKVYNDKDTQQHQLLDSDDVKQRIYLHPAMTISAYIINNNIKKKGCL</sequence>
<evidence type="ECO:0000313" key="1">
    <source>
        <dbReference type="EMBL" id="PKC00695.1"/>
    </source>
</evidence>
<gene>
    <name evidence="1" type="ORF">RhiirA5_403139</name>
</gene>
<protein>
    <submittedName>
        <fullName evidence="1">Uncharacterized protein</fullName>
    </submittedName>
</protein>
<dbReference type="AlphaFoldDB" id="A0A2I1DUR1"/>
<reference evidence="1 2" key="1">
    <citation type="submission" date="2016-04" db="EMBL/GenBank/DDBJ databases">
        <title>Genome analyses suggest a sexual origin of heterokaryosis in a supposedly ancient asexual fungus.</title>
        <authorList>
            <person name="Ropars J."/>
            <person name="Sedzielewska K."/>
            <person name="Noel J."/>
            <person name="Charron P."/>
            <person name="Farinelli L."/>
            <person name="Marton T."/>
            <person name="Kruger M."/>
            <person name="Pelin A."/>
            <person name="Brachmann A."/>
            <person name="Corradi N."/>
        </authorList>
    </citation>
    <scope>NUCLEOTIDE SEQUENCE [LARGE SCALE GENOMIC DNA]</scope>
    <source>
        <strain evidence="1 2">A5</strain>
    </source>
</reference>
<dbReference type="EMBL" id="LLXJ01001804">
    <property type="protein sequence ID" value="PKC00695.1"/>
    <property type="molecule type" value="Genomic_DNA"/>
</dbReference>
<dbReference type="VEuPathDB" id="FungiDB:RhiirFUN_020785"/>
<dbReference type="Proteomes" id="UP000232722">
    <property type="component" value="Unassembled WGS sequence"/>
</dbReference>
<organism evidence="1 2">
    <name type="scientific">Rhizophagus irregularis</name>
    <dbReference type="NCBI Taxonomy" id="588596"/>
    <lineage>
        <taxon>Eukaryota</taxon>
        <taxon>Fungi</taxon>
        <taxon>Fungi incertae sedis</taxon>
        <taxon>Mucoromycota</taxon>
        <taxon>Glomeromycotina</taxon>
        <taxon>Glomeromycetes</taxon>
        <taxon>Glomerales</taxon>
        <taxon>Glomeraceae</taxon>
        <taxon>Rhizophagus</taxon>
    </lineage>
</organism>
<comment type="caution">
    <text evidence="1">The sequence shown here is derived from an EMBL/GenBank/DDBJ whole genome shotgun (WGS) entry which is preliminary data.</text>
</comment>